<gene>
    <name evidence="2" type="ORF">g.1220</name>
</gene>
<name>A0A1B6L7M4_9HEMI</name>
<dbReference type="EMBL" id="GEBQ01020249">
    <property type="protein sequence ID" value="JAT19728.1"/>
    <property type="molecule type" value="Transcribed_RNA"/>
</dbReference>
<sequence>FYVHLPQSAPVTGRALSLVLFTLAQFTWVYLMQGSRQVDIEGGPVCNAAGQPCDNVKVTCCWPAYCNISGETGPFGLCMEEERNDKIHHYFIKIGEKIKTSVDAFNNLVKFCIS</sequence>
<feature type="transmembrane region" description="Helical" evidence="1">
    <location>
        <begin position="12"/>
        <end position="31"/>
    </location>
</feature>
<proteinExistence type="predicted"/>
<accession>A0A1B6L7M4</accession>
<evidence type="ECO:0000256" key="1">
    <source>
        <dbReference type="SAM" id="Phobius"/>
    </source>
</evidence>
<organism evidence="2">
    <name type="scientific">Graphocephala atropunctata</name>
    <dbReference type="NCBI Taxonomy" id="36148"/>
    <lineage>
        <taxon>Eukaryota</taxon>
        <taxon>Metazoa</taxon>
        <taxon>Ecdysozoa</taxon>
        <taxon>Arthropoda</taxon>
        <taxon>Hexapoda</taxon>
        <taxon>Insecta</taxon>
        <taxon>Pterygota</taxon>
        <taxon>Neoptera</taxon>
        <taxon>Paraneoptera</taxon>
        <taxon>Hemiptera</taxon>
        <taxon>Auchenorrhyncha</taxon>
        <taxon>Membracoidea</taxon>
        <taxon>Cicadellidae</taxon>
        <taxon>Cicadellinae</taxon>
        <taxon>Cicadellini</taxon>
        <taxon>Graphocephala</taxon>
    </lineage>
</organism>
<keyword evidence="1" id="KW-0472">Membrane</keyword>
<evidence type="ECO:0000313" key="2">
    <source>
        <dbReference type="EMBL" id="JAT19728.1"/>
    </source>
</evidence>
<feature type="non-terminal residue" evidence="2">
    <location>
        <position position="1"/>
    </location>
</feature>
<keyword evidence="1" id="KW-1133">Transmembrane helix</keyword>
<reference evidence="2" key="1">
    <citation type="submission" date="2015-11" db="EMBL/GenBank/DDBJ databases">
        <title>De novo transcriptome assembly of four potential Pierce s Disease insect vectors from Arizona vineyards.</title>
        <authorList>
            <person name="Tassone E.E."/>
        </authorList>
    </citation>
    <scope>NUCLEOTIDE SEQUENCE</scope>
</reference>
<dbReference type="AlphaFoldDB" id="A0A1B6L7M4"/>
<keyword evidence="1" id="KW-0812">Transmembrane</keyword>
<protein>
    <submittedName>
        <fullName evidence="2">Uncharacterized protein</fullName>
    </submittedName>
</protein>